<evidence type="ECO:0000313" key="2">
    <source>
        <dbReference type="Proteomes" id="UP001501444"/>
    </source>
</evidence>
<dbReference type="EMBL" id="BAAARV010000031">
    <property type="protein sequence ID" value="GAA2351766.1"/>
    <property type="molecule type" value="Genomic_DNA"/>
</dbReference>
<gene>
    <name evidence="1" type="ORF">GCM10010170_042070</name>
</gene>
<dbReference type="RefSeq" id="WP_344614145.1">
    <property type="nucleotide sequence ID" value="NZ_BAAARV010000031.1"/>
</dbReference>
<keyword evidence="2" id="KW-1185">Reference proteome</keyword>
<protein>
    <submittedName>
        <fullName evidence="1">Uncharacterized protein</fullName>
    </submittedName>
</protein>
<reference evidence="2" key="1">
    <citation type="journal article" date="2019" name="Int. J. Syst. Evol. Microbiol.">
        <title>The Global Catalogue of Microorganisms (GCM) 10K type strain sequencing project: providing services to taxonomists for standard genome sequencing and annotation.</title>
        <authorList>
            <consortium name="The Broad Institute Genomics Platform"/>
            <consortium name="The Broad Institute Genome Sequencing Center for Infectious Disease"/>
            <person name="Wu L."/>
            <person name="Ma J."/>
        </authorList>
    </citation>
    <scope>NUCLEOTIDE SEQUENCE [LARGE SCALE GENOMIC DNA]</scope>
    <source>
        <strain evidence="2">JCM 3272</strain>
    </source>
</reference>
<proteinExistence type="predicted"/>
<organism evidence="1 2">
    <name type="scientific">Dactylosporangium salmoneum</name>
    <dbReference type="NCBI Taxonomy" id="53361"/>
    <lineage>
        <taxon>Bacteria</taxon>
        <taxon>Bacillati</taxon>
        <taxon>Actinomycetota</taxon>
        <taxon>Actinomycetes</taxon>
        <taxon>Micromonosporales</taxon>
        <taxon>Micromonosporaceae</taxon>
        <taxon>Dactylosporangium</taxon>
    </lineage>
</organism>
<name>A0ABP5TG03_9ACTN</name>
<dbReference type="Proteomes" id="UP001501444">
    <property type="component" value="Unassembled WGS sequence"/>
</dbReference>
<sequence length="91" mass="10086">MSAVEADDGRNTVSDGDLHILISIISHVEAAFLPDMDPSNLVDALLQRLRRDLVRYELAHSEEVSDQVAAVQALNFRLRRSLGEDVSPSEE</sequence>
<accession>A0ABP5TG03</accession>
<comment type="caution">
    <text evidence="1">The sequence shown here is derived from an EMBL/GenBank/DDBJ whole genome shotgun (WGS) entry which is preliminary data.</text>
</comment>
<evidence type="ECO:0000313" key="1">
    <source>
        <dbReference type="EMBL" id="GAA2351766.1"/>
    </source>
</evidence>